<organism evidence="1 2">
    <name type="scientific">Staphylococcus phage 6ec</name>
    <dbReference type="NCBI Taxonomy" id="1500386"/>
    <lineage>
        <taxon>Viruses</taxon>
        <taxon>Duplodnaviria</taxon>
        <taxon>Heunggongvirae</taxon>
        <taxon>Uroviricota</taxon>
        <taxon>Caudoviricetes</taxon>
        <taxon>Sextaecvirus</taxon>
        <taxon>Sextaecvirus sextaec</taxon>
    </lineage>
</organism>
<dbReference type="GeneID" id="19685808"/>
<dbReference type="KEGG" id="vg:19685808"/>
<sequence>MAFKYIVWDTMNKEFIDYCDVCLLPSGTVLAGDLNYDEESGMLADVTDHVKILFYSGINDVNNKEIYDKAIIEFEDEVLLNINDSESASSIINRAVVNVDLVGGKERIYLSDFRINHTDVSTEDFESGSSSNYIVSLLEHSKVKGYVYEYNELLKSIKGI</sequence>
<dbReference type="SUPFAM" id="SSF159006">
    <property type="entry name" value="YopX-like"/>
    <property type="match status" value="1"/>
</dbReference>
<keyword evidence="2" id="KW-1185">Reference proteome</keyword>
<reference evidence="1 2" key="1">
    <citation type="journal article" date="2014" name="Genome Announc.">
        <title>Complete Genome Sequence of a Staphylococcus epidermidis Bacteriophage Isolated from the Anterior Nares of Humans.</title>
        <authorList>
            <person name="Aswani V.H."/>
            <person name="Tremblay D.M."/>
            <person name="Moineau S."/>
            <person name="Shukla S.K."/>
        </authorList>
    </citation>
    <scope>NUCLEOTIDE SEQUENCE [LARGE SCALE GENOMIC DNA]</scope>
</reference>
<proteinExistence type="predicted"/>
<dbReference type="EMBL" id="KJ804259">
    <property type="protein sequence ID" value="AIA64092.1"/>
    <property type="molecule type" value="Genomic_DNA"/>
</dbReference>
<evidence type="ECO:0008006" key="3">
    <source>
        <dbReference type="Google" id="ProtNLM"/>
    </source>
</evidence>
<name>A0A060AKH8_9CAUD</name>
<dbReference type="RefSeq" id="YP_009042571.1">
    <property type="nucleotide sequence ID" value="NC_024355.1"/>
</dbReference>
<dbReference type="Proteomes" id="UP000026999">
    <property type="component" value="Segment"/>
</dbReference>
<dbReference type="OrthoDB" id="39107at10239"/>
<gene>
    <name evidence="1" type="ORF">PHAGE6E_66</name>
</gene>
<accession>A0A060AKH8</accession>
<evidence type="ECO:0000313" key="2">
    <source>
        <dbReference type="Proteomes" id="UP000026999"/>
    </source>
</evidence>
<evidence type="ECO:0000313" key="1">
    <source>
        <dbReference type="EMBL" id="AIA64092.1"/>
    </source>
</evidence>
<protein>
    <recommendedName>
        <fullName evidence="3">YopX protein domain-containing protein</fullName>
    </recommendedName>
</protein>